<name>A0ABR3PKC5_9PEZI</name>
<dbReference type="RefSeq" id="XP_069202854.1">
    <property type="nucleotide sequence ID" value="XM_069345022.1"/>
</dbReference>
<evidence type="ECO:0000313" key="4">
    <source>
        <dbReference type="Proteomes" id="UP001562354"/>
    </source>
</evidence>
<protein>
    <recommendedName>
        <fullName evidence="2">Ribonucleases P/MRP subunit Pop8-like domain-containing protein</fullName>
    </recommendedName>
</protein>
<sequence>MSRDSDPGAGKAADDDVTMTDAEMDPSSSNQAKRKKKATKQSSLTQCTIRNPAWAYIHMTLVGTSDAATGSVLDALTAQIQLQAALSSFLGLHGTAIPFDFLKIERRQLWLRVPREDVSAVVAAVGGWVGKSGEGWRVNNWSCWGPDVGKNAGLDLYDR</sequence>
<dbReference type="PANTHER" id="PTHR28173">
    <property type="entry name" value="RIBONUCLEASES P/MRP PROTEIN SUBUNIT POP8"/>
    <property type="match status" value="1"/>
</dbReference>
<evidence type="ECO:0000256" key="1">
    <source>
        <dbReference type="SAM" id="MobiDB-lite"/>
    </source>
</evidence>
<reference evidence="3 4" key="1">
    <citation type="submission" date="2024-07" db="EMBL/GenBank/DDBJ databases">
        <title>Draft sequence of the Neodothiora populina.</title>
        <authorList>
            <person name="Drown D.D."/>
            <person name="Schuette U.S."/>
            <person name="Buechlein A.B."/>
            <person name="Rusch D.R."/>
            <person name="Winton L.W."/>
            <person name="Adams G.A."/>
        </authorList>
    </citation>
    <scope>NUCLEOTIDE SEQUENCE [LARGE SCALE GENOMIC DNA]</scope>
    <source>
        <strain evidence="3 4">CPC 39397</strain>
    </source>
</reference>
<dbReference type="GeneID" id="95978965"/>
<feature type="region of interest" description="Disordered" evidence="1">
    <location>
        <begin position="1"/>
        <end position="44"/>
    </location>
</feature>
<keyword evidence="4" id="KW-1185">Reference proteome</keyword>
<accession>A0ABR3PKC5</accession>
<evidence type="ECO:0000259" key="2">
    <source>
        <dbReference type="Pfam" id="PF20976"/>
    </source>
</evidence>
<comment type="caution">
    <text evidence="3">The sequence shown here is derived from an EMBL/GenBank/DDBJ whole genome shotgun (WGS) entry which is preliminary data.</text>
</comment>
<dbReference type="Proteomes" id="UP001562354">
    <property type="component" value="Unassembled WGS sequence"/>
</dbReference>
<proteinExistence type="predicted"/>
<evidence type="ECO:0000313" key="3">
    <source>
        <dbReference type="EMBL" id="KAL1306582.1"/>
    </source>
</evidence>
<organism evidence="3 4">
    <name type="scientific">Neodothiora populina</name>
    <dbReference type="NCBI Taxonomy" id="2781224"/>
    <lineage>
        <taxon>Eukaryota</taxon>
        <taxon>Fungi</taxon>
        <taxon>Dikarya</taxon>
        <taxon>Ascomycota</taxon>
        <taxon>Pezizomycotina</taxon>
        <taxon>Dothideomycetes</taxon>
        <taxon>Dothideomycetidae</taxon>
        <taxon>Dothideales</taxon>
        <taxon>Dothioraceae</taxon>
        <taxon>Neodothiora</taxon>
    </lineage>
</organism>
<feature type="compositionally biased region" description="Acidic residues" evidence="1">
    <location>
        <begin position="15"/>
        <end position="24"/>
    </location>
</feature>
<feature type="domain" description="Ribonucleases P/MRP subunit Pop8-like" evidence="2">
    <location>
        <begin position="54"/>
        <end position="128"/>
    </location>
</feature>
<dbReference type="Pfam" id="PF20976">
    <property type="entry name" value="Pop8"/>
    <property type="match status" value="1"/>
</dbReference>
<dbReference type="InterPro" id="IPR020347">
    <property type="entry name" value="Pop8"/>
</dbReference>
<dbReference type="PANTHER" id="PTHR28173:SF1">
    <property type="entry name" value="RIBONUCLEASES P_MRP PROTEIN SUBUNIT POP8"/>
    <property type="match status" value="1"/>
</dbReference>
<dbReference type="InterPro" id="IPR049128">
    <property type="entry name" value="Pop8-like_dom"/>
</dbReference>
<dbReference type="EMBL" id="JBFMKM010000004">
    <property type="protein sequence ID" value="KAL1306582.1"/>
    <property type="molecule type" value="Genomic_DNA"/>
</dbReference>
<gene>
    <name evidence="3" type="ORF">AAFC00_005266</name>
</gene>